<evidence type="ECO:0000256" key="9">
    <source>
        <dbReference type="ARBA" id="ARBA00022801"/>
    </source>
</evidence>
<keyword evidence="6 11" id="KW-0031">Aminopeptidase</keyword>
<dbReference type="GO" id="GO:0005737">
    <property type="term" value="C:cytoplasm"/>
    <property type="evidence" value="ECO:0007669"/>
    <property type="project" value="UniProtKB-SubCell"/>
</dbReference>
<dbReference type="GO" id="GO:0006508">
    <property type="term" value="P:proteolysis"/>
    <property type="evidence" value="ECO:0007669"/>
    <property type="project" value="UniProtKB-KW"/>
</dbReference>
<dbReference type="PANTHER" id="PTHR43722:SF1">
    <property type="entry name" value="PROLINE IMINOPEPTIDASE"/>
    <property type="match status" value="1"/>
</dbReference>
<proteinExistence type="inferred from homology"/>
<keyword evidence="9 11" id="KW-0378">Hydrolase</keyword>
<feature type="active site" description="Proton donor" evidence="12">
    <location>
        <position position="288"/>
    </location>
</feature>
<keyword evidence="8 11" id="KW-0645">Protease</keyword>
<evidence type="ECO:0000313" key="15">
    <source>
        <dbReference type="EMBL" id="MCC4308345.1"/>
    </source>
</evidence>
<dbReference type="InterPro" id="IPR000073">
    <property type="entry name" value="AB_hydrolase_1"/>
</dbReference>
<evidence type="ECO:0000313" key="16">
    <source>
        <dbReference type="Proteomes" id="UP001108027"/>
    </source>
</evidence>
<dbReference type="PANTHER" id="PTHR43722">
    <property type="entry name" value="PROLINE IMINOPEPTIDASE"/>
    <property type="match status" value="1"/>
</dbReference>
<keyword evidence="7 11" id="KW-0963">Cytoplasm</keyword>
<evidence type="ECO:0000256" key="8">
    <source>
        <dbReference type="ARBA" id="ARBA00022670"/>
    </source>
</evidence>
<comment type="subcellular location">
    <subcellularLocation>
        <location evidence="2 11">Cytoplasm</location>
    </subcellularLocation>
</comment>
<dbReference type="InterPro" id="IPR005944">
    <property type="entry name" value="Pro_iminopeptidase"/>
</dbReference>
<dbReference type="GO" id="GO:0004177">
    <property type="term" value="F:aminopeptidase activity"/>
    <property type="evidence" value="ECO:0007669"/>
    <property type="project" value="UniProtKB-UniRule"/>
</dbReference>
<dbReference type="Gene3D" id="3.40.50.1820">
    <property type="entry name" value="alpha/beta hydrolase"/>
    <property type="match status" value="1"/>
</dbReference>
<dbReference type="Proteomes" id="UP001108027">
    <property type="component" value="Unassembled WGS sequence"/>
</dbReference>
<evidence type="ECO:0000256" key="1">
    <source>
        <dbReference type="ARBA" id="ARBA00001585"/>
    </source>
</evidence>
<protein>
    <recommendedName>
        <fullName evidence="5 11">Proline iminopeptidase</fullName>
        <shortName evidence="11">PIP</shortName>
        <ecNumber evidence="4 11">3.4.11.5</ecNumber>
    </recommendedName>
    <alternativeName>
        <fullName evidence="10 11">Prolyl aminopeptidase</fullName>
    </alternativeName>
</protein>
<keyword evidence="16" id="KW-1185">Reference proteome</keyword>
<sequence length="327" mass="36402">MSLFPPLEPYHRDFLDVGDGHRLYVEQSGNPDGLPVVALHGGPGGGSSPLLRRLFDPTRFRIVVYDQRGAGRSQPYAGTEHNTLPHLVDDLERLREHLNVPRWELVLGGSWGVTLALAYTLAYPASVAGLVLRGVFLCRQQDIDWLYTAEGAGRFYPDHWQRLIEALPEGDGDLMHRYHQALNGADGDPDGERLAREWTLWEARLSSLTPPPELNVDHNARAMARLETHYFVNGGFLDRPILPRADQIRCPVEIVHGRYDMVCPPEQAWLLHQALPDSRLHWVAAAGHSSAEPAISQALVRSVKALTARAARAAEDNRSGRYTQGSS</sequence>
<dbReference type="NCBIfam" id="TIGR01249">
    <property type="entry name" value="pro_imino_pep_1"/>
    <property type="match status" value="1"/>
</dbReference>
<name>A0A9Q3ULE2_9GAMM</name>
<dbReference type="InterPro" id="IPR002410">
    <property type="entry name" value="Peptidase_S33"/>
</dbReference>
<evidence type="ECO:0000256" key="10">
    <source>
        <dbReference type="ARBA" id="ARBA00029605"/>
    </source>
</evidence>
<feature type="active site" description="Nucleophile" evidence="12">
    <location>
        <position position="110"/>
    </location>
</feature>
<evidence type="ECO:0000256" key="12">
    <source>
        <dbReference type="PIRSR" id="PIRSR006431-1"/>
    </source>
</evidence>
<evidence type="ECO:0000256" key="2">
    <source>
        <dbReference type="ARBA" id="ARBA00004496"/>
    </source>
</evidence>
<dbReference type="InterPro" id="IPR029058">
    <property type="entry name" value="AB_hydrolase_fold"/>
</dbReference>
<evidence type="ECO:0000256" key="5">
    <source>
        <dbReference type="ARBA" id="ARBA00021843"/>
    </source>
</evidence>
<comment type="similarity">
    <text evidence="3 11 13">Belongs to the peptidase S33 family.</text>
</comment>
<dbReference type="RefSeq" id="WP_228233568.1">
    <property type="nucleotide sequence ID" value="NZ_ARXL01000056.1"/>
</dbReference>
<gene>
    <name evidence="15" type="primary">pip</name>
    <name evidence="15" type="ORF">LL252_07140</name>
</gene>
<dbReference type="PIRSF" id="PIRSF006431">
    <property type="entry name" value="Pept_S33"/>
    <property type="match status" value="1"/>
</dbReference>
<evidence type="ECO:0000256" key="3">
    <source>
        <dbReference type="ARBA" id="ARBA00010088"/>
    </source>
</evidence>
<evidence type="ECO:0000256" key="7">
    <source>
        <dbReference type="ARBA" id="ARBA00022490"/>
    </source>
</evidence>
<dbReference type="EC" id="3.4.11.5" evidence="4 11"/>
<dbReference type="PRINTS" id="PR00793">
    <property type="entry name" value="PROAMNOPTASE"/>
</dbReference>
<comment type="caution">
    <text evidence="15">The sequence shown here is derived from an EMBL/GenBank/DDBJ whole genome shotgun (WGS) entry which is preliminary data.</text>
</comment>
<feature type="domain" description="AB hydrolase-1" evidence="14">
    <location>
        <begin position="35"/>
        <end position="290"/>
    </location>
</feature>
<dbReference type="AlphaFoldDB" id="A0A9Q3ULE2"/>
<dbReference type="SUPFAM" id="SSF53474">
    <property type="entry name" value="alpha/beta-Hydrolases"/>
    <property type="match status" value="1"/>
</dbReference>
<evidence type="ECO:0000256" key="11">
    <source>
        <dbReference type="PIRNR" id="PIRNR006431"/>
    </source>
</evidence>
<accession>A0A9Q3ULE2</accession>
<organism evidence="15 16">
    <name type="scientific">Alloalcanivorax marinus</name>
    <dbReference type="NCBI Taxonomy" id="1177169"/>
    <lineage>
        <taxon>Bacteria</taxon>
        <taxon>Pseudomonadati</taxon>
        <taxon>Pseudomonadota</taxon>
        <taxon>Gammaproteobacteria</taxon>
        <taxon>Oceanospirillales</taxon>
        <taxon>Alcanivoracaceae</taxon>
        <taxon>Alloalcanivorax</taxon>
    </lineage>
</organism>
<evidence type="ECO:0000256" key="13">
    <source>
        <dbReference type="RuleBase" id="RU003421"/>
    </source>
</evidence>
<dbReference type="EMBL" id="JAJGNA010000006">
    <property type="protein sequence ID" value="MCC4308345.1"/>
    <property type="molecule type" value="Genomic_DNA"/>
</dbReference>
<evidence type="ECO:0000259" key="14">
    <source>
        <dbReference type="Pfam" id="PF00561"/>
    </source>
</evidence>
<feature type="active site" evidence="12">
    <location>
        <position position="260"/>
    </location>
</feature>
<comment type="catalytic activity">
    <reaction evidence="1 11 13">
        <text>Release of N-terminal proline from a peptide.</text>
        <dbReference type="EC" id="3.4.11.5"/>
    </reaction>
</comment>
<dbReference type="Pfam" id="PF00561">
    <property type="entry name" value="Abhydrolase_1"/>
    <property type="match status" value="1"/>
</dbReference>
<evidence type="ECO:0000256" key="4">
    <source>
        <dbReference type="ARBA" id="ARBA00012568"/>
    </source>
</evidence>
<evidence type="ECO:0000256" key="6">
    <source>
        <dbReference type="ARBA" id="ARBA00022438"/>
    </source>
</evidence>
<reference evidence="15" key="1">
    <citation type="submission" date="2021-10" db="EMBL/GenBank/DDBJ databases">
        <title>The diversity and Nitrogen Metabolism of Culturable Nitrate-Utilizing Bacteria Within the Oxygen Minimum Zone of the Changjiang (Yangtze River)Estuary.</title>
        <authorList>
            <person name="Zhang D."/>
            <person name="Zheng J."/>
            <person name="Liu S."/>
            <person name="He W."/>
        </authorList>
    </citation>
    <scope>NUCLEOTIDE SEQUENCE</scope>
    <source>
        <strain evidence="15">FXH-223</strain>
    </source>
</reference>